<dbReference type="GO" id="GO:0046914">
    <property type="term" value="F:transition metal ion binding"/>
    <property type="evidence" value="ECO:0007669"/>
    <property type="project" value="InterPro"/>
</dbReference>
<dbReference type="Gene3D" id="2.30.30.90">
    <property type="match status" value="1"/>
</dbReference>
<dbReference type="SUPFAM" id="SSF50037">
    <property type="entry name" value="C-terminal domain of transcriptional repressors"/>
    <property type="match status" value="1"/>
</dbReference>
<evidence type="ECO:0000259" key="2">
    <source>
        <dbReference type="SMART" id="SM00899"/>
    </source>
</evidence>
<reference evidence="3 4" key="1">
    <citation type="journal article" date="2011" name="Stand. Genomic Sci.">
        <title>Complete genome sequence of Desulfobulbus propionicus type strain (1pr3).</title>
        <authorList>
            <person name="Pagani I."/>
            <person name="Lapidus A."/>
            <person name="Nolan M."/>
            <person name="Lucas S."/>
            <person name="Hammon N."/>
            <person name="Deshpande S."/>
            <person name="Cheng J.F."/>
            <person name="Chertkov O."/>
            <person name="Davenport K."/>
            <person name="Tapia R."/>
            <person name="Han C."/>
            <person name="Goodwin L."/>
            <person name="Pitluck S."/>
            <person name="Liolios K."/>
            <person name="Mavromatis K."/>
            <person name="Ivanova N."/>
            <person name="Mikhailova N."/>
            <person name="Pati A."/>
            <person name="Chen A."/>
            <person name="Palaniappan K."/>
            <person name="Land M."/>
            <person name="Hauser L."/>
            <person name="Chang Y.J."/>
            <person name="Jeffries C.D."/>
            <person name="Detter J.C."/>
            <person name="Brambilla E."/>
            <person name="Kannan K.P."/>
            <person name="Djao O.D."/>
            <person name="Rohde M."/>
            <person name="Pukall R."/>
            <person name="Spring S."/>
            <person name="Goker M."/>
            <person name="Sikorski J."/>
            <person name="Woyke T."/>
            <person name="Bristow J."/>
            <person name="Eisen J.A."/>
            <person name="Markowitz V."/>
            <person name="Hugenholtz P."/>
            <person name="Kyrpides N.C."/>
            <person name="Klenk H.P."/>
        </authorList>
    </citation>
    <scope>NUCLEOTIDE SEQUENCE [LARGE SCALE GENOMIC DNA]</scope>
    <source>
        <strain evidence="4">ATCC 33891 / DSM 2032 / 1pr3</strain>
    </source>
</reference>
<evidence type="ECO:0000256" key="1">
    <source>
        <dbReference type="ARBA" id="ARBA00023004"/>
    </source>
</evidence>
<dbReference type="EMBL" id="CP002364">
    <property type="protein sequence ID" value="ADW18627.1"/>
    <property type="molecule type" value="Genomic_DNA"/>
</dbReference>
<gene>
    <name evidence="3" type="ordered locus">Despr_2489</name>
</gene>
<evidence type="ECO:0000313" key="3">
    <source>
        <dbReference type="EMBL" id="ADW18627.1"/>
    </source>
</evidence>
<protein>
    <submittedName>
        <fullName evidence="3">FeoA family protein</fullName>
    </submittedName>
</protein>
<keyword evidence="1" id="KW-0408">Iron</keyword>
<accession>A0A7U4DQ37</accession>
<dbReference type="InterPro" id="IPR008988">
    <property type="entry name" value="Transcriptional_repressor_C"/>
</dbReference>
<dbReference type="Proteomes" id="UP000006365">
    <property type="component" value="Chromosome"/>
</dbReference>
<dbReference type="InterPro" id="IPR007167">
    <property type="entry name" value="Fe-transptr_FeoA-like"/>
</dbReference>
<sequence>MPKNQSDSSCIVLNDVPTQCHHRKRCGNRMAHGGTPLPEICCHKRLRVCAINGDRKTCAKMANLGVLPGCELELLCKGGGQQCMVKVNGGTISLDALTATNILVAPV</sequence>
<dbReference type="AlphaFoldDB" id="A0A7U4DQ37"/>
<name>A0A7U4DQ37_DESPD</name>
<dbReference type="SMART" id="SM00899">
    <property type="entry name" value="FeoA"/>
    <property type="match status" value="1"/>
</dbReference>
<feature type="domain" description="Ferrous iron transporter FeoA-like" evidence="2">
    <location>
        <begin position="35"/>
        <end position="106"/>
    </location>
</feature>
<keyword evidence="4" id="KW-1185">Reference proteome</keyword>
<dbReference type="RefSeq" id="WP_015725153.1">
    <property type="nucleotide sequence ID" value="NC_014972.1"/>
</dbReference>
<dbReference type="Pfam" id="PF04023">
    <property type="entry name" value="FeoA"/>
    <property type="match status" value="1"/>
</dbReference>
<proteinExistence type="predicted"/>
<dbReference type="KEGG" id="dpr:Despr_2489"/>
<dbReference type="InterPro" id="IPR038157">
    <property type="entry name" value="FeoA_core_dom"/>
</dbReference>
<evidence type="ECO:0000313" key="4">
    <source>
        <dbReference type="Proteomes" id="UP000006365"/>
    </source>
</evidence>
<organism evidence="3 4">
    <name type="scientific">Desulfobulbus propionicus (strain ATCC 33891 / DSM 2032 / VKM B-1956 / 1pr3)</name>
    <dbReference type="NCBI Taxonomy" id="577650"/>
    <lineage>
        <taxon>Bacteria</taxon>
        <taxon>Pseudomonadati</taxon>
        <taxon>Thermodesulfobacteriota</taxon>
        <taxon>Desulfobulbia</taxon>
        <taxon>Desulfobulbales</taxon>
        <taxon>Desulfobulbaceae</taxon>
        <taxon>Desulfobulbus</taxon>
    </lineage>
</organism>